<dbReference type="Proteomes" id="UP000827721">
    <property type="component" value="Unassembled WGS sequence"/>
</dbReference>
<sequence>MAKNPVQHGKTKHINVKFHAIREAERNKEVKLVHCRTEEQVTDILTKALGYVVGFGKKTGTAHLRSKA</sequence>
<name>A0ABQ8IIR6_9ROSI</name>
<accession>A0ABQ8IIR6</accession>
<evidence type="ECO:0000313" key="1">
    <source>
        <dbReference type="EMBL" id="KAH7576545.1"/>
    </source>
</evidence>
<evidence type="ECO:0000313" key="2">
    <source>
        <dbReference type="Proteomes" id="UP000827721"/>
    </source>
</evidence>
<dbReference type="EMBL" id="JAFEMO010000001">
    <property type="protein sequence ID" value="KAH7576545.1"/>
    <property type="molecule type" value="Genomic_DNA"/>
</dbReference>
<proteinExistence type="predicted"/>
<organism evidence="1 2">
    <name type="scientific">Xanthoceras sorbifolium</name>
    <dbReference type="NCBI Taxonomy" id="99658"/>
    <lineage>
        <taxon>Eukaryota</taxon>
        <taxon>Viridiplantae</taxon>
        <taxon>Streptophyta</taxon>
        <taxon>Embryophyta</taxon>
        <taxon>Tracheophyta</taxon>
        <taxon>Spermatophyta</taxon>
        <taxon>Magnoliopsida</taxon>
        <taxon>eudicotyledons</taxon>
        <taxon>Gunneridae</taxon>
        <taxon>Pentapetalae</taxon>
        <taxon>rosids</taxon>
        <taxon>malvids</taxon>
        <taxon>Sapindales</taxon>
        <taxon>Sapindaceae</taxon>
        <taxon>Xanthoceroideae</taxon>
        <taxon>Xanthoceras</taxon>
    </lineage>
</organism>
<gene>
    <name evidence="1" type="ORF">JRO89_XS01G0104700</name>
</gene>
<dbReference type="CDD" id="cd09272">
    <property type="entry name" value="RNase_HI_RT_Ty1"/>
    <property type="match status" value="1"/>
</dbReference>
<protein>
    <submittedName>
        <fullName evidence="1">Uncharacterized protein</fullName>
    </submittedName>
</protein>
<reference evidence="1 2" key="1">
    <citation type="submission" date="2021-02" db="EMBL/GenBank/DDBJ databases">
        <title>Plant Genome Project.</title>
        <authorList>
            <person name="Zhang R.-G."/>
        </authorList>
    </citation>
    <scope>NUCLEOTIDE SEQUENCE [LARGE SCALE GENOMIC DNA]</scope>
    <source>
        <tissue evidence="1">Leaves</tissue>
    </source>
</reference>
<comment type="caution">
    <text evidence="1">The sequence shown here is derived from an EMBL/GenBank/DDBJ whole genome shotgun (WGS) entry which is preliminary data.</text>
</comment>
<keyword evidence="2" id="KW-1185">Reference proteome</keyword>